<feature type="non-terminal residue" evidence="1">
    <location>
        <position position="1"/>
    </location>
</feature>
<dbReference type="OrthoDB" id="6138650at2759"/>
<reference evidence="1" key="1">
    <citation type="submission" date="2014-05" db="EMBL/GenBank/DDBJ databases">
        <authorList>
            <person name="Chronopoulou M."/>
        </authorList>
    </citation>
    <scope>NUCLEOTIDE SEQUENCE</scope>
    <source>
        <tissue evidence="1">Whole organism</tissue>
    </source>
</reference>
<dbReference type="Gene3D" id="4.10.1240.10">
    <property type="entry name" value="GPCR, family 2, extracellular hormone receptor domain"/>
    <property type="match status" value="1"/>
</dbReference>
<organism evidence="1">
    <name type="scientific">Lepeophtheirus salmonis</name>
    <name type="common">Salmon louse</name>
    <name type="synonym">Caligus salmonis</name>
    <dbReference type="NCBI Taxonomy" id="72036"/>
    <lineage>
        <taxon>Eukaryota</taxon>
        <taxon>Metazoa</taxon>
        <taxon>Ecdysozoa</taxon>
        <taxon>Arthropoda</taxon>
        <taxon>Crustacea</taxon>
        <taxon>Multicrustacea</taxon>
        <taxon>Hexanauplia</taxon>
        <taxon>Copepoda</taxon>
        <taxon>Siphonostomatoida</taxon>
        <taxon>Caligidae</taxon>
        <taxon>Lepeophtheirus</taxon>
    </lineage>
</organism>
<evidence type="ECO:0000313" key="1">
    <source>
        <dbReference type="EMBL" id="CDW18310.1"/>
    </source>
</evidence>
<proteinExistence type="predicted"/>
<sequence length="541" mass="62005">LPIDLDSYHFEWYDEDNTPITKDSYSGIEFIEKSFVGGLVLKIRRPKAMSTYKCKVTDVRTGLFSIKSVNVSTALQEDVCEPMESGSLSWPRILRGQKALVPCFNGEGYISLQCNPTLLGNPPSWDMGPDYSECIRNSLIKVSTELSNFLNGYVSRKTDKYLPFRQIMDLPTIVGSNPLRNKEWEFVLKFIKRVIQYICLKTSILELERNHFLKNFYSKCISWLFASMSVSQSEKARRVVQLWRLILESSVTFAKKIPLNEHVVLSGDNSLMVKVGGLKRMEKSLRFSNHDGNVNVDVSVLDRNEDPLVVIAFSNELDEIVNNSFENSMNNSIILAWRSPIVTIYSENNEANIKTKIFLRGSKNRKWKPSCSRLIDDPSFLWQINVPYCILEVKESFAVCTCSKPGSYAILEVESMKLVQQLSGNSHDDNLVVSLCCIESLTLSILTTFGLSWQLYYKRYDLRWKQLEVSICISLMMIDLLILLNRTETIKHLLYWLSLGLEWLVLEAIVSQITIVYLLKMELNRSSLYSVSKLGIQTILK</sequence>
<dbReference type="EMBL" id="HACA01000949">
    <property type="protein sequence ID" value="CDW18310.1"/>
    <property type="molecule type" value="Transcribed_RNA"/>
</dbReference>
<dbReference type="GO" id="GO:0004930">
    <property type="term" value="F:G protein-coupled receptor activity"/>
    <property type="evidence" value="ECO:0007669"/>
    <property type="project" value="InterPro"/>
</dbReference>
<dbReference type="AlphaFoldDB" id="A0A0K2SXR5"/>
<evidence type="ECO:0008006" key="2">
    <source>
        <dbReference type="Google" id="ProtNLM"/>
    </source>
</evidence>
<name>A0A0K2SXR5_LEPSM</name>
<accession>A0A0K2SXR5</accession>
<dbReference type="InterPro" id="IPR036445">
    <property type="entry name" value="GPCR_2_extracell_dom_sf"/>
</dbReference>
<protein>
    <recommendedName>
        <fullName evidence="2">G-protein coupled receptors family 2 profile 1 domain-containing protein</fullName>
    </recommendedName>
</protein>
<feature type="non-terminal residue" evidence="1">
    <location>
        <position position="541"/>
    </location>
</feature>
<dbReference type="GO" id="GO:0016020">
    <property type="term" value="C:membrane"/>
    <property type="evidence" value="ECO:0007669"/>
    <property type="project" value="InterPro"/>
</dbReference>